<dbReference type="InterPro" id="IPR036909">
    <property type="entry name" value="Cyt_c-like_dom_sf"/>
</dbReference>
<keyword evidence="2" id="KW-1185">Reference proteome</keyword>
<organism evidence="1 2">
    <name type="scientific">Maritimibacter alkaliphilus HTCC2654</name>
    <dbReference type="NCBI Taxonomy" id="314271"/>
    <lineage>
        <taxon>Bacteria</taxon>
        <taxon>Pseudomonadati</taxon>
        <taxon>Pseudomonadota</taxon>
        <taxon>Alphaproteobacteria</taxon>
        <taxon>Rhodobacterales</taxon>
        <taxon>Roseobacteraceae</taxon>
        <taxon>Maritimibacter</taxon>
    </lineage>
</organism>
<accession>A3VEG7</accession>
<sequence>MPAFGDLLSEEAVLDILEFIRSTWPREVQEVQSHRSHVTV</sequence>
<proteinExistence type="predicted"/>
<dbReference type="AlphaFoldDB" id="A3VEG7"/>
<dbReference type="GO" id="GO:0020037">
    <property type="term" value="F:heme binding"/>
    <property type="evidence" value="ECO:0007669"/>
    <property type="project" value="InterPro"/>
</dbReference>
<dbReference type="HOGENOM" id="CLU_217635_0_0_5"/>
<dbReference type="EMBL" id="AAMT01000005">
    <property type="protein sequence ID" value="EAQ13305.1"/>
    <property type="molecule type" value="Genomic_DNA"/>
</dbReference>
<gene>
    <name evidence="1" type="ORF">RB2654_09554</name>
</gene>
<reference evidence="1 2" key="1">
    <citation type="journal article" date="2010" name="J. Bacteriol.">
        <title>Genome sequences of Pelagibaca bermudensis HTCC2601T and Maritimibacter alkaliphilus HTCC2654T, the type strains of two marine Roseobacter genera.</title>
        <authorList>
            <person name="Thrash J.C."/>
            <person name="Cho J.C."/>
            <person name="Ferriera S."/>
            <person name="Johnson J."/>
            <person name="Vergin K.L."/>
            <person name="Giovannoni S.J."/>
        </authorList>
    </citation>
    <scope>NUCLEOTIDE SEQUENCE [LARGE SCALE GENOMIC DNA]</scope>
    <source>
        <strain evidence="1 2">HTCC2654</strain>
    </source>
</reference>
<evidence type="ECO:0000313" key="2">
    <source>
        <dbReference type="Proteomes" id="UP000002931"/>
    </source>
</evidence>
<evidence type="ECO:0000313" key="1">
    <source>
        <dbReference type="EMBL" id="EAQ13305.1"/>
    </source>
</evidence>
<comment type="caution">
    <text evidence="1">The sequence shown here is derived from an EMBL/GenBank/DDBJ whole genome shotgun (WGS) entry which is preliminary data.</text>
</comment>
<dbReference type="Proteomes" id="UP000002931">
    <property type="component" value="Unassembled WGS sequence"/>
</dbReference>
<protein>
    <submittedName>
        <fullName evidence="1">Uncharacterized protein</fullName>
    </submittedName>
</protein>
<dbReference type="GO" id="GO:0009055">
    <property type="term" value="F:electron transfer activity"/>
    <property type="evidence" value="ECO:0007669"/>
    <property type="project" value="InterPro"/>
</dbReference>
<dbReference type="SUPFAM" id="SSF46626">
    <property type="entry name" value="Cytochrome c"/>
    <property type="match status" value="1"/>
</dbReference>
<dbReference type="STRING" id="314271.RB2654_09554"/>
<name>A3VEG7_9RHOB</name>